<dbReference type="Proteomes" id="UP000179621">
    <property type="component" value="Unassembled WGS sequence"/>
</dbReference>
<comment type="caution">
    <text evidence="2">The sequence shown here is derived from an EMBL/GenBank/DDBJ whole genome shotgun (WGS) entry which is preliminary data.</text>
</comment>
<sequence>MQIARLVFLLCFLPVLLYRIWRLWRYPASAPAVAATCFGIVMWSWLVLLSDDLWAVLPAQVRAASLGGWIVTMVAACIQIFVLGISGTASPAQLRYGRRIILVVTAIVLVVVAVSTSHSQALLEAKDLHTATNALLDGVDRGVIVSSVVGNGYLAVALVQLIWAGFRHADLTPVGTGLGLLAVASSFQLITVVVGGIWRPLTGGNDLFLARYGLLLQSVGGSFGVTLLAVGFLWAPVMLRIQARRDERRLRPLRDEFVRLFPQLFPPMESRIRLSDTVFEWSTHIQDGLTLLAQRNRVPLESVAPVPRDGPDRARGVANWIVGRSISGFSSEWLRAPAGMSDEDWMLAIADAYRDRVGAWVGPEGSVCLPR</sequence>
<keyword evidence="1" id="KW-1133">Transmembrane helix</keyword>
<feature type="transmembrane region" description="Helical" evidence="1">
    <location>
        <begin position="218"/>
        <end position="239"/>
    </location>
</feature>
<evidence type="ECO:0000313" key="3">
    <source>
        <dbReference type="Proteomes" id="UP000179621"/>
    </source>
</evidence>
<feature type="transmembrane region" description="Helical" evidence="1">
    <location>
        <begin position="66"/>
        <end position="88"/>
    </location>
</feature>
<protein>
    <submittedName>
        <fullName evidence="2">Uncharacterized protein</fullName>
    </submittedName>
</protein>
<feature type="transmembrane region" description="Helical" evidence="1">
    <location>
        <begin position="6"/>
        <end position="21"/>
    </location>
</feature>
<evidence type="ECO:0000256" key="1">
    <source>
        <dbReference type="SAM" id="Phobius"/>
    </source>
</evidence>
<feature type="transmembrane region" description="Helical" evidence="1">
    <location>
        <begin position="178"/>
        <end position="198"/>
    </location>
</feature>
<accession>A0ABX3C0R7</accession>
<feature type="transmembrane region" description="Helical" evidence="1">
    <location>
        <begin position="143"/>
        <end position="166"/>
    </location>
</feature>
<evidence type="ECO:0000313" key="2">
    <source>
        <dbReference type="EMBL" id="OHU10100.1"/>
    </source>
</evidence>
<gene>
    <name evidence="2" type="ORF">BKG73_12820</name>
</gene>
<name>A0ABX3C0R7_9MYCO</name>
<keyword evidence="1" id="KW-0812">Transmembrane</keyword>
<reference evidence="2 3" key="1">
    <citation type="submission" date="2016-10" db="EMBL/GenBank/DDBJ databases">
        <title>Evaluation of Human, Animal and Environmental Mycobacterium chelonae Isolates by Core Genome Phylogenomic Analysis, Targeted Gene Comparison, and Anti-microbial Susceptibility Patterns: A Tale of Mistaken Identities.</title>
        <authorList>
            <person name="Fogelson S.B."/>
            <person name="Camus A.C."/>
            <person name="Lorenz W."/>
            <person name="Vasireddy R."/>
            <person name="Vasireddy S."/>
            <person name="Smith T."/>
            <person name="Brown-Elliott B.A."/>
            <person name="Wallace R.J.Jr."/>
            <person name="Hasan N.A."/>
            <person name="Reischl U."/>
            <person name="Sanchez S."/>
        </authorList>
    </citation>
    <scope>NUCLEOTIDE SEQUENCE [LARGE SCALE GENOMIC DNA]</scope>
    <source>
        <strain evidence="2 3">8528</strain>
    </source>
</reference>
<dbReference type="EMBL" id="MLIH01000012">
    <property type="protein sequence ID" value="OHU10100.1"/>
    <property type="molecule type" value="Genomic_DNA"/>
</dbReference>
<feature type="transmembrane region" description="Helical" evidence="1">
    <location>
        <begin position="100"/>
        <end position="123"/>
    </location>
</feature>
<dbReference type="RefSeq" id="WP_070912499.1">
    <property type="nucleotide sequence ID" value="NZ_MLIC01000005.1"/>
</dbReference>
<organism evidence="2 3">
    <name type="scientific">Mycobacteroides saopaulense</name>
    <dbReference type="NCBI Taxonomy" id="1578165"/>
    <lineage>
        <taxon>Bacteria</taxon>
        <taxon>Bacillati</taxon>
        <taxon>Actinomycetota</taxon>
        <taxon>Actinomycetes</taxon>
        <taxon>Mycobacteriales</taxon>
        <taxon>Mycobacteriaceae</taxon>
        <taxon>Mycobacteroides</taxon>
    </lineage>
</organism>
<proteinExistence type="predicted"/>
<keyword evidence="3" id="KW-1185">Reference proteome</keyword>
<feature type="transmembrane region" description="Helical" evidence="1">
    <location>
        <begin position="28"/>
        <end position="46"/>
    </location>
</feature>
<keyword evidence="1" id="KW-0472">Membrane</keyword>